<keyword evidence="3" id="KW-1185">Reference proteome</keyword>
<protein>
    <submittedName>
        <fullName evidence="2">Acetolactate synthase small subunit</fullName>
        <ecNumber evidence="2">2.2.1.6</ecNumber>
    </submittedName>
</protein>
<name>Q2CF96_OCEGH</name>
<proteinExistence type="predicted"/>
<reference evidence="2 3" key="1">
    <citation type="journal article" date="2010" name="J. Bacteriol.">
        <title>Genome sequences of Oceanicola granulosus HTCC2516(T) and Oceanicola batsensis HTCC2597(TDelta).</title>
        <authorList>
            <person name="Thrash J.C."/>
            <person name="Cho J.C."/>
            <person name="Vergin K.L."/>
            <person name="Giovannoni S.J."/>
        </authorList>
    </citation>
    <scope>NUCLEOTIDE SEQUENCE [LARGE SCALE GENOMIC DNA]</scope>
    <source>
        <strain evidence="3">ATCC BAA-861 / DSM 15982 / KCTC 12143 / HTCC2516</strain>
    </source>
</reference>
<gene>
    <name evidence="2" type="ORF">OG2516_15584</name>
</gene>
<dbReference type="EC" id="2.2.1.6" evidence="2"/>
<feature type="chain" id="PRO_5004206916" evidence="1">
    <location>
        <begin position="22"/>
        <end position="76"/>
    </location>
</feature>
<comment type="caution">
    <text evidence="2">The sequence shown here is derived from an EMBL/GenBank/DDBJ whole genome shotgun (WGS) entry which is preliminary data.</text>
</comment>
<dbReference type="EMBL" id="AAOT01000013">
    <property type="protein sequence ID" value="EAR51399.1"/>
    <property type="molecule type" value="Genomic_DNA"/>
</dbReference>
<dbReference type="Gene3D" id="1.10.238.10">
    <property type="entry name" value="EF-hand"/>
    <property type="match status" value="1"/>
</dbReference>
<evidence type="ECO:0000256" key="1">
    <source>
        <dbReference type="SAM" id="SignalP"/>
    </source>
</evidence>
<dbReference type="RefSeq" id="WP_007256631.1">
    <property type="nucleotide sequence ID" value="NZ_CH724108.1"/>
</dbReference>
<feature type="signal peptide" evidence="1">
    <location>
        <begin position="1"/>
        <end position="21"/>
    </location>
</feature>
<dbReference type="AlphaFoldDB" id="Q2CF96"/>
<dbReference type="OrthoDB" id="5470953at2"/>
<dbReference type="GO" id="GO:0003984">
    <property type="term" value="F:acetolactate synthase activity"/>
    <property type="evidence" value="ECO:0007669"/>
    <property type="project" value="UniProtKB-EC"/>
</dbReference>
<evidence type="ECO:0000313" key="3">
    <source>
        <dbReference type="Proteomes" id="UP000003635"/>
    </source>
</evidence>
<organism evidence="2 3">
    <name type="scientific">Oceanicola granulosus (strain ATCC BAA-861 / DSM 15982 / KCTC 12143 / HTCC2516)</name>
    <dbReference type="NCBI Taxonomy" id="314256"/>
    <lineage>
        <taxon>Bacteria</taxon>
        <taxon>Pseudomonadati</taxon>
        <taxon>Pseudomonadota</taxon>
        <taxon>Alphaproteobacteria</taxon>
        <taxon>Rhodobacterales</taxon>
        <taxon>Roseobacteraceae</taxon>
        <taxon>Oceanicola</taxon>
    </lineage>
</organism>
<accession>Q2CF96</accession>
<keyword evidence="1" id="KW-0732">Signal</keyword>
<sequence length="76" mass="8334">MTRIHTALATLLLVVPGLATAQEIQPNEEPMTLEQLLETYPDLSAIEFAELDTDGDGYLDADERAAMNELDIADDD</sequence>
<evidence type="ECO:0000313" key="2">
    <source>
        <dbReference type="EMBL" id="EAR51399.1"/>
    </source>
</evidence>
<keyword evidence="2" id="KW-0808">Transferase</keyword>
<dbReference type="Proteomes" id="UP000003635">
    <property type="component" value="Unassembled WGS sequence"/>
</dbReference>
<dbReference type="HOGENOM" id="CLU_2650886_0_0_5"/>